<name>A0A6J5NF38_9CAUD</name>
<dbReference type="Pfam" id="PF20459">
    <property type="entry name" value="DUF6712"/>
    <property type="match status" value="1"/>
</dbReference>
<evidence type="ECO:0000313" key="1">
    <source>
        <dbReference type="EMBL" id="CAB4157523.1"/>
    </source>
</evidence>
<proteinExistence type="predicted"/>
<organism evidence="1">
    <name type="scientific">uncultured Caudovirales phage</name>
    <dbReference type="NCBI Taxonomy" id="2100421"/>
    <lineage>
        <taxon>Viruses</taxon>
        <taxon>Duplodnaviria</taxon>
        <taxon>Heunggongvirae</taxon>
        <taxon>Uroviricota</taxon>
        <taxon>Caudoviricetes</taxon>
        <taxon>Peduoviridae</taxon>
        <taxon>Maltschvirus</taxon>
        <taxon>Maltschvirus maltsch</taxon>
    </lineage>
</organism>
<sequence>MALQEVLFISEEKLKSFTSINNNVSPLDLIPFVLQSQDLYLQNFIGATFYFQLKEQVRTGTVSAANQFVLDNYIGGALCNWALQIALPFLRYRIFNKGVLAPTSENSDSVSLEEIKFLQEQCRDTAQFYMKRCVEWMTLHPGAYPLYITPNVLDGILPQRGNPYSQSIVTPARPYAWKKKMVIGNRDSANIGWYNNDGFCLECGPNSVSPRNV</sequence>
<protein>
    <submittedName>
        <fullName evidence="1">Uncharacterized protein</fullName>
    </submittedName>
</protein>
<accession>A0A6J5NF38</accession>
<dbReference type="EMBL" id="LR796650">
    <property type="protein sequence ID" value="CAB4157523.1"/>
    <property type="molecule type" value="Genomic_DNA"/>
</dbReference>
<dbReference type="InterPro" id="IPR046558">
    <property type="entry name" value="DUF6712"/>
</dbReference>
<gene>
    <name evidence="1" type="ORF">UFOVP693_31</name>
</gene>
<reference evidence="1" key="1">
    <citation type="submission" date="2020-04" db="EMBL/GenBank/DDBJ databases">
        <authorList>
            <person name="Chiriac C."/>
            <person name="Salcher M."/>
            <person name="Ghai R."/>
            <person name="Kavagutti S V."/>
        </authorList>
    </citation>
    <scope>NUCLEOTIDE SEQUENCE</scope>
</reference>